<organism evidence="1 2">
    <name type="scientific">Amylocarpus encephaloides</name>
    <dbReference type="NCBI Taxonomy" id="45428"/>
    <lineage>
        <taxon>Eukaryota</taxon>
        <taxon>Fungi</taxon>
        <taxon>Dikarya</taxon>
        <taxon>Ascomycota</taxon>
        <taxon>Pezizomycotina</taxon>
        <taxon>Leotiomycetes</taxon>
        <taxon>Helotiales</taxon>
        <taxon>Helotiales incertae sedis</taxon>
        <taxon>Amylocarpus</taxon>
    </lineage>
</organism>
<protein>
    <submittedName>
        <fullName evidence="1">Uncharacterized protein</fullName>
    </submittedName>
</protein>
<sequence>MLRTTISRRNLKEPFICWRCLPRSRREPLAGRPIYSRNHGLNFPRNHFSGIRYASGSPSSSLAEPPPPSSEVIRERLRKWELENDSGALPQYNADAFALSTSTYNSTTRTPTKLDLEDAEDYGEHNNEEFSSFREDEMAHVGGRRTFLLPGDLVELM</sequence>
<proteinExistence type="predicted"/>
<comment type="caution">
    <text evidence="1">The sequence shown here is derived from an EMBL/GenBank/DDBJ whole genome shotgun (WGS) entry which is preliminary data.</text>
</comment>
<accession>A0A9P7YRH6</accession>
<name>A0A9P7YRH6_9HELO</name>
<gene>
    <name evidence="1" type="ORF">BJ875DRAFT_451304</name>
</gene>
<evidence type="ECO:0000313" key="1">
    <source>
        <dbReference type="EMBL" id="KAG9238331.1"/>
    </source>
</evidence>
<reference evidence="1" key="1">
    <citation type="journal article" date="2021" name="IMA Fungus">
        <title>Genomic characterization of three marine fungi, including Emericellopsis atlantica sp. nov. with signatures of a generalist lifestyle and marine biomass degradation.</title>
        <authorList>
            <person name="Hagestad O.C."/>
            <person name="Hou L."/>
            <person name="Andersen J.H."/>
            <person name="Hansen E.H."/>
            <person name="Altermark B."/>
            <person name="Li C."/>
            <person name="Kuhnert E."/>
            <person name="Cox R.J."/>
            <person name="Crous P.W."/>
            <person name="Spatafora J.W."/>
            <person name="Lail K."/>
            <person name="Amirebrahimi M."/>
            <person name="Lipzen A."/>
            <person name="Pangilinan J."/>
            <person name="Andreopoulos W."/>
            <person name="Hayes R.D."/>
            <person name="Ng V."/>
            <person name="Grigoriev I.V."/>
            <person name="Jackson S.A."/>
            <person name="Sutton T.D.S."/>
            <person name="Dobson A.D.W."/>
            <person name="Rama T."/>
        </authorList>
    </citation>
    <scope>NUCLEOTIDE SEQUENCE</scope>
    <source>
        <strain evidence="1">TRa018bII</strain>
    </source>
</reference>
<dbReference type="EMBL" id="MU251371">
    <property type="protein sequence ID" value="KAG9238331.1"/>
    <property type="molecule type" value="Genomic_DNA"/>
</dbReference>
<evidence type="ECO:0000313" key="2">
    <source>
        <dbReference type="Proteomes" id="UP000824998"/>
    </source>
</evidence>
<dbReference type="Proteomes" id="UP000824998">
    <property type="component" value="Unassembled WGS sequence"/>
</dbReference>
<dbReference type="AlphaFoldDB" id="A0A9P7YRH6"/>
<keyword evidence="2" id="KW-1185">Reference proteome</keyword>